<organism evidence="2 3">
    <name type="scientific">Blyttiomyces helicus</name>
    <dbReference type="NCBI Taxonomy" id="388810"/>
    <lineage>
        <taxon>Eukaryota</taxon>
        <taxon>Fungi</taxon>
        <taxon>Fungi incertae sedis</taxon>
        <taxon>Chytridiomycota</taxon>
        <taxon>Chytridiomycota incertae sedis</taxon>
        <taxon>Chytridiomycetes</taxon>
        <taxon>Chytridiomycetes incertae sedis</taxon>
        <taxon>Blyttiomyces</taxon>
    </lineage>
</organism>
<evidence type="ECO:0000256" key="1">
    <source>
        <dbReference type="ARBA" id="ARBA00022737"/>
    </source>
</evidence>
<evidence type="ECO:0000313" key="2">
    <source>
        <dbReference type="EMBL" id="RKO84886.1"/>
    </source>
</evidence>
<name>A0A4P9W409_9FUNG</name>
<dbReference type="PANTHER" id="PTHR46430:SF3">
    <property type="entry name" value="ACTIVATOR OF C KINASE PROTEIN 1"/>
    <property type="match status" value="1"/>
</dbReference>
<dbReference type="Proteomes" id="UP000269721">
    <property type="component" value="Unassembled WGS sequence"/>
</dbReference>
<accession>A0A4P9W409</accession>
<dbReference type="Gene3D" id="1.25.40.10">
    <property type="entry name" value="Tetratricopeptide repeat domain"/>
    <property type="match status" value="1"/>
</dbReference>
<dbReference type="SUPFAM" id="SSF81901">
    <property type="entry name" value="HCP-like"/>
    <property type="match status" value="1"/>
</dbReference>
<dbReference type="PANTHER" id="PTHR46430">
    <property type="entry name" value="PROTEIN SKT5-RELATED"/>
    <property type="match status" value="1"/>
</dbReference>
<keyword evidence="3" id="KW-1185">Reference proteome</keyword>
<dbReference type="InterPro" id="IPR051726">
    <property type="entry name" value="Chitin_Synth_Reg"/>
</dbReference>
<dbReference type="InterPro" id="IPR011990">
    <property type="entry name" value="TPR-like_helical_dom_sf"/>
</dbReference>
<evidence type="ECO:0000313" key="3">
    <source>
        <dbReference type="Proteomes" id="UP000269721"/>
    </source>
</evidence>
<sequence>MSFGESLETQRQNAKKSNDPAVQLEFAKYLIAAAETALRATSDPKKAKKNQDALWAEALKWIKKLASSSGIGKAYPEAQFFLAECYGTGALNLPTDRDKAFTLYNGASKQSHPTATYRTAVCFEVGAGTKRDHARALQFYRKAAALGDTSAMYKLGMILLNGLLGQARSPKEGVTWLNRAAKQADETAPHALHELGLLYEGKGAETMGNVIPVSYCL</sequence>
<protein>
    <recommendedName>
        <fullName evidence="4">HCP-like protein</fullName>
    </recommendedName>
</protein>
<dbReference type="InterPro" id="IPR006597">
    <property type="entry name" value="Sel1-like"/>
</dbReference>
<evidence type="ECO:0008006" key="4">
    <source>
        <dbReference type="Google" id="ProtNLM"/>
    </source>
</evidence>
<dbReference type="EMBL" id="KZ999635">
    <property type="protein sequence ID" value="RKO84886.1"/>
    <property type="molecule type" value="Genomic_DNA"/>
</dbReference>
<gene>
    <name evidence="2" type="ORF">BDK51DRAFT_22087</name>
</gene>
<dbReference type="Pfam" id="PF08238">
    <property type="entry name" value="Sel1"/>
    <property type="match status" value="3"/>
</dbReference>
<reference evidence="3" key="1">
    <citation type="journal article" date="2018" name="Nat. Microbiol.">
        <title>Leveraging single-cell genomics to expand the fungal tree of life.</title>
        <authorList>
            <person name="Ahrendt S.R."/>
            <person name="Quandt C.A."/>
            <person name="Ciobanu D."/>
            <person name="Clum A."/>
            <person name="Salamov A."/>
            <person name="Andreopoulos B."/>
            <person name="Cheng J.F."/>
            <person name="Woyke T."/>
            <person name="Pelin A."/>
            <person name="Henrissat B."/>
            <person name="Reynolds N.K."/>
            <person name="Benny G.L."/>
            <person name="Smith M.E."/>
            <person name="James T.Y."/>
            <person name="Grigoriev I.V."/>
        </authorList>
    </citation>
    <scope>NUCLEOTIDE SEQUENCE [LARGE SCALE GENOMIC DNA]</scope>
</reference>
<dbReference type="OrthoDB" id="272077at2759"/>
<dbReference type="SMART" id="SM00671">
    <property type="entry name" value="SEL1"/>
    <property type="match status" value="3"/>
</dbReference>
<proteinExistence type="predicted"/>
<dbReference type="AlphaFoldDB" id="A0A4P9W409"/>
<keyword evidence="1" id="KW-0677">Repeat</keyword>